<reference evidence="1 2" key="1">
    <citation type="submission" date="2019-02" db="EMBL/GenBank/DDBJ databases">
        <title>Genomic Encyclopedia of Archaeal and Bacterial Type Strains, Phase II (KMG-II): from individual species to whole genera.</title>
        <authorList>
            <person name="Goeker M."/>
        </authorList>
    </citation>
    <scope>NUCLEOTIDE SEQUENCE [LARGE SCALE GENOMIC DNA]</scope>
    <source>
        <strain evidence="1 2">DSM 18101</strain>
    </source>
</reference>
<protein>
    <submittedName>
        <fullName evidence="1">Uncharacterized protein</fullName>
    </submittedName>
</protein>
<keyword evidence="2" id="KW-1185">Reference proteome</keyword>
<evidence type="ECO:0000313" key="1">
    <source>
        <dbReference type="EMBL" id="RZU41632.1"/>
    </source>
</evidence>
<dbReference type="Proteomes" id="UP000292958">
    <property type="component" value="Unassembled WGS sequence"/>
</dbReference>
<comment type="caution">
    <text evidence="1">The sequence shown here is derived from an EMBL/GenBank/DDBJ whole genome shotgun (WGS) entry which is preliminary data.</text>
</comment>
<name>A0A4Q7YUS7_9BACT</name>
<proteinExistence type="predicted"/>
<evidence type="ECO:0000313" key="2">
    <source>
        <dbReference type="Proteomes" id="UP000292958"/>
    </source>
</evidence>
<gene>
    <name evidence="1" type="ORF">BDD14_3158</name>
</gene>
<dbReference type="OrthoDB" id="5997290at2"/>
<organism evidence="1 2">
    <name type="scientific">Edaphobacter modestus</name>
    <dbReference type="NCBI Taxonomy" id="388466"/>
    <lineage>
        <taxon>Bacteria</taxon>
        <taxon>Pseudomonadati</taxon>
        <taxon>Acidobacteriota</taxon>
        <taxon>Terriglobia</taxon>
        <taxon>Terriglobales</taxon>
        <taxon>Acidobacteriaceae</taxon>
        <taxon>Edaphobacter</taxon>
    </lineage>
</organism>
<dbReference type="EMBL" id="SHKW01000001">
    <property type="protein sequence ID" value="RZU41632.1"/>
    <property type="molecule type" value="Genomic_DNA"/>
</dbReference>
<accession>A0A4Q7YUS7</accession>
<dbReference type="RefSeq" id="WP_130419518.1">
    <property type="nucleotide sequence ID" value="NZ_SHKW01000001.1"/>
</dbReference>
<sequence length="198" mass="22695">MTKISPLTKSEKLFELFLHANDLRFIRIVVESDPRPDYQVSFDGFDLIFEITQIDKDKNFGKISSRTPGSHIRSKISQKRKQIKWGTDQGIPSILLVNNQLDLVFQMFGTEEGDFIAAMYGEYTLAVNKVSGQITDAYHGKNQSLREDTNTSFSAVGHLYTRENLPKILIFENVFTKSKIPYDKLPSCFEVRRFAITT</sequence>
<dbReference type="AlphaFoldDB" id="A0A4Q7YUS7"/>